<dbReference type="InterPro" id="IPR010372">
    <property type="entry name" value="DNA_pol3_delta_N"/>
</dbReference>
<dbReference type="NCBIfam" id="TIGR01128">
    <property type="entry name" value="holA"/>
    <property type="match status" value="1"/>
</dbReference>
<evidence type="ECO:0000313" key="11">
    <source>
        <dbReference type="EMBL" id="MPM27163.1"/>
    </source>
</evidence>
<dbReference type="PANTHER" id="PTHR34388">
    <property type="entry name" value="DNA POLYMERASE III SUBUNIT DELTA"/>
    <property type="match status" value="1"/>
</dbReference>
<keyword evidence="4" id="KW-0548">Nucleotidyltransferase</keyword>
<sequence>MAKDNSKNTSKQFSELLAEVRSGKIAPFYVLMGEEPYYSDILSEEIVKASITEDEKGFNYHVLYGSDVTDAQILEYARRYPMMAARQVVMVREAQMIKKQDNFEHYFNSPQPSTVLIIVFTNKSMDKRTAVYKAAKSGGVVFESQTLKEEQVAGWIESYVREKSFTITPEASALMADYCGTELRKLVMECNKLISAVNETKSITAEDIEKNIGISREFNTFQLGNAILTKNSAKAFRIIAHFGTNPKQFPLVVTMGSLFYQFSGLLKFLAAGGRPGANSFSIASKAGINPYSAKEFEEASRYYSLRKTMEAIALLRRYDSMSKSSDRGEASDNDLLREMVSKIIF</sequence>
<dbReference type="InterPro" id="IPR005790">
    <property type="entry name" value="DNA_polIII_delta"/>
</dbReference>
<name>A0A644YKY6_9ZZZZ</name>
<accession>A0A644YKY6</accession>
<gene>
    <name evidence="11" type="primary">yqeN_15</name>
    <name evidence="11" type="ORF">SDC9_73672</name>
</gene>
<dbReference type="SUPFAM" id="SSF48019">
    <property type="entry name" value="post-AAA+ oligomerization domain-like"/>
    <property type="match status" value="1"/>
</dbReference>
<evidence type="ECO:0000256" key="8">
    <source>
        <dbReference type="ARBA" id="ARBA00049244"/>
    </source>
</evidence>
<dbReference type="GO" id="GO:0006261">
    <property type="term" value="P:DNA-templated DNA replication"/>
    <property type="evidence" value="ECO:0007669"/>
    <property type="project" value="TreeGrafter"/>
</dbReference>
<dbReference type="Gene3D" id="1.10.8.60">
    <property type="match status" value="1"/>
</dbReference>
<dbReference type="SUPFAM" id="SSF52540">
    <property type="entry name" value="P-loop containing nucleoside triphosphate hydrolases"/>
    <property type="match status" value="1"/>
</dbReference>
<keyword evidence="5" id="KW-0235">DNA replication</keyword>
<dbReference type="InterPro" id="IPR027417">
    <property type="entry name" value="P-loop_NTPase"/>
</dbReference>
<comment type="caution">
    <text evidence="11">The sequence shown here is derived from an EMBL/GenBank/DDBJ whole genome shotgun (WGS) entry which is preliminary data.</text>
</comment>
<dbReference type="EMBL" id="VSSQ01004923">
    <property type="protein sequence ID" value="MPM27163.1"/>
    <property type="molecule type" value="Genomic_DNA"/>
</dbReference>
<dbReference type="InterPro" id="IPR048466">
    <property type="entry name" value="DNA_pol3_delta-like_C"/>
</dbReference>
<dbReference type="InterPro" id="IPR008921">
    <property type="entry name" value="DNA_pol3_clamp-load_cplx_C"/>
</dbReference>
<keyword evidence="6" id="KW-0239">DNA-directed DNA polymerase</keyword>
<reference evidence="11" key="1">
    <citation type="submission" date="2019-08" db="EMBL/GenBank/DDBJ databases">
        <authorList>
            <person name="Kucharzyk K."/>
            <person name="Murdoch R.W."/>
            <person name="Higgins S."/>
            <person name="Loffler F."/>
        </authorList>
    </citation>
    <scope>NUCLEOTIDE SEQUENCE</scope>
</reference>
<comment type="catalytic activity">
    <reaction evidence="8">
        <text>DNA(n) + a 2'-deoxyribonucleoside 5'-triphosphate = DNA(n+1) + diphosphate</text>
        <dbReference type="Rhea" id="RHEA:22508"/>
        <dbReference type="Rhea" id="RHEA-COMP:17339"/>
        <dbReference type="Rhea" id="RHEA-COMP:17340"/>
        <dbReference type="ChEBI" id="CHEBI:33019"/>
        <dbReference type="ChEBI" id="CHEBI:61560"/>
        <dbReference type="ChEBI" id="CHEBI:173112"/>
        <dbReference type="EC" id="2.7.7.7"/>
    </reaction>
</comment>
<evidence type="ECO:0000256" key="3">
    <source>
        <dbReference type="ARBA" id="ARBA00022679"/>
    </source>
</evidence>
<evidence type="ECO:0000256" key="4">
    <source>
        <dbReference type="ARBA" id="ARBA00022695"/>
    </source>
</evidence>
<evidence type="ECO:0000256" key="1">
    <source>
        <dbReference type="ARBA" id="ARBA00012417"/>
    </source>
</evidence>
<keyword evidence="3" id="KW-0808">Transferase</keyword>
<comment type="similarity">
    <text evidence="7">Belongs to the DNA polymerase HolA subunit family.</text>
</comment>
<evidence type="ECO:0000259" key="9">
    <source>
        <dbReference type="Pfam" id="PF06144"/>
    </source>
</evidence>
<evidence type="ECO:0000256" key="6">
    <source>
        <dbReference type="ARBA" id="ARBA00022932"/>
    </source>
</evidence>
<dbReference type="AlphaFoldDB" id="A0A644YKY6"/>
<proteinExistence type="inferred from homology"/>
<evidence type="ECO:0000256" key="7">
    <source>
        <dbReference type="ARBA" id="ARBA00034754"/>
    </source>
</evidence>
<dbReference type="EC" id="2.7.7.7" evidence="1"/>
<feature type="domain" description="DNA polymerase III delta subunit-like C-terminal" evidence="10">
    <location>
        <begin position="219"/>
        <end position="327"/>
    </location>
</feature>
<protein>
    <recommendedName>
        <fullName evidence="2">DNA polymerase III subunit delta</fullName>
        <ecNumber evidence="1">2.7.7.7</ecNumber>
    </recommendedName>
</protein>
<feature type="domain" description="DNA polymerase III delta N-terminal" evidence="9">
    <location>
        <begin position="29"/>
        <end position="143"/>
    </location>
</feature>
<dbReference type="Pfam" id="PF06144">
    <property type="entry name" value="DNA_pol3_delta"/>
    <property type="match status" value="1"/>
</dbReference>
<organism evidence="11">
    <name type="scientific">bioreactor metagenome</name>
    <dbReference type="NCBI Taxonomy" id="1076179"/>
    <lineage>
        <taxon>unclassified sequences</taxon>
        <taxon>metagenomes</taxon>
        <taxon>ecological metagenomes</taxon>
    </lineage>
</organism>
<dbReference type="Gene3D" id="1.20.272.10">
    <property type="match status" value="1"/>
</dbReference>
<dbReference type="Pfam" id="PF21694">
    <property type="entry name" value="DNA_pol3_delta_C"/>
    <property type="match status" value="1"/>
</dbReference>
<dbReference type="GO" id="GO:0003677">
    <property type="term" value="F:DNA binding"/>
    <property type="evidence" value="ECO:0007669"/>
    <property type="project" value="InterPro"/>
</dbReference>
<dbReference type="Gene3D" id="3.40.50.300">
    <property type="entry name" value="P-loop containing nucleotide triphosphate hydrolases"/>
    <property type="match status" value="1"/>
</dbReference>
<dbReference type="GO" id="GO:0009360">
    <property type="term" value="C:DNA polymerase III complex"/>
    <property type="evidence" value="ECO:0007669"/>
    <property type="project" value="InterPro"/>
</dbReference>
<evidence type="ECO:0000259" key="10">
    <source>
        <dbReference type="Pfam" id="PF21694"/>
    </source>
</evidence>
<dbReference type="GO" id="GO:0003887">
    <property type="term" value="F:DNA-directed DNA polymerase activity"/>
    <property type="evidence" value="ECO:0007669"/>
    <property type="project" value="UniProtKB-KW"/>
</dbReference>
<evidence type="ECO:0000256" key="5">
    <source>
        <dbReference type="ARBA" id="ARBA00022705"/>
    </source>
</evidence>
<evidence type="ECO:0000256" key="2">
    <source>
        <dbReference type="ARBA" id="ARBA00017703"/>
    </source>
</evidence>
<dbReference type="PANTHER" id="PTHR34388:SF1">
    <property type="entry name" value="DNA POLYMERASE III SUBUNIT DELTA"/>
    <property type="match status" value="1"/>
</dbReference>